<dbReference type="GeneID" id="92865637"/>
<comment type="caution">
    <text evidence="1">The sequence shown here is derived from an EMBL/GenBank/DDBJ whole genome shotgun (WGS) entry which is preliminary data.</text>
</comment>
<dbReference type="PANTHER" id="PTHR39179">
    <property type="entry name" value="SPORE COAT PROTEIN I"/>
    <property type="match status" value="1"/>
</dbReference>
<dbReference type="InterPro" id="IPR047175">
    <property type="entry name" value="CotS-like"/>
</dbReference>
<dbReference type="GO" id="GO:0042601">
    <property type="term" value="C:endospore-forming forespore"/>
    <property type="evidence" value="ECO:0007669"/>
    <property type="project" value="TreeGrafter"/>
</dbReference>
<reference evidence="1 2" key="1">
    <citation type="submission" date="2018-08" db="EMBL/GenBank/DDBJ databases">
        <title>A genome reference for cultivated species of the human gut microbiota.</title>
        <authorList>
            <person name="Zou Y."/>
            <person name="Xue W."/>
            <person name="Luo G."/>
        </authorList>
    </citation>
    <scope>NUCLEOTIDE SEQUENCE [LARGE SCALE GENOMIC DNA]</scope>
    <source>
        <strain evidence="1 2">AF12-11</strain>
    </source>
</reference>
<dbReference type="EMBL" id="QSAJ01000034">
    <property type="protein sequence ID" value="RGW51120.1"/>
    <property type="molecule type" value="Genomic_DNA"/>
</dbReference>
<proteinExistence type="predicted"/>
<dbReference type="Gene3D" id="3.90.1200.10">
    <property type="match status" value="1"/>
</dbReference>
<dbReference type="InterPro" id="IPR011009">
    <property type="entry name" value="Kinase-like_dom_sf"/>
</dbReference>
<dbReference type="RefSeq" id="WP_005335216.1">
    <property type="nucleotide sequence ID" value="NZ_CABJBB010000003.1"/>
</dbReference>
<dbReference type="Proteomes" id="UP000266376">
    <property type="component" value="Unassembled WGS sequence"/>
</dbReference>
<accession>A0A395XLI7</accession>
<name>A0A395XLI7_9FIRM</name>
<dbReference type="PANTHER" id="PTHR39179:SF1">
    <property type="entry name" value="SPORE COAT PROTEIN I"/>
    <property type="match status" value="1"/>
</dbReference>
<evidence type="ECO:0000313" key="2">
    <source>
        <dbReference type="Proteomes" id="UP000266376"/>
    </source>
</evidence>
<gene>
    <name evidence="1" type="ORF">DWV67_12480</name>
</gene>
<dbReference type="Gene3D" id="3.30.200.20">
    <property type="entry name" value="Phosphorylase Kinase, domain 1"/>
    <property type="match status" value="1"/>
</dbReference>
<sequence>MQDYERDNILEQYEIAVNSTRKTRGAILCSTDKGVFLMREVGVSEKRLPALIELYEYFMDYGYQTIDMPVKNREGDYVTKGFDGSIYMLRRMPPGRECDVRRAAELFEAAGNLAKIHLLMRKKIMENVSEAENLEEGYIRHNRELRKVRAYIRNVSPKGEFEYLFLEYFDQMEAWADAAVKSLKASGYKQLYQQSIDAGYMVHGEYNYHNILFDATSEKDNYGHRKLNVYTVNFDHFKKNVQVEDLYYFLRKAMEKQGFKEWISDGILNAYSAIIPLGKNELEYLKNRLMYPEKFFKVANSYYHSNKAWISIKNVEKMQMAVRQMKEKEHFLNHFFDARI</sequence>
<dbReference type="AlphaFoldDB" id="A0A395XLI7"/>
<organism evidence="1 2">
    <name type="scientific">Dorea formicigenerans</name>
    <dbReference type="NCBI Taxonomy" id="39486"/>
    <lineage>
        <taxon>Bacteria</taxon>
        <taxon>Bacillati</taxon>
        <taxon>Bacillota</taxon>
        <taxon>Clostridia</taxon>
        <taxon>Lachnospirales</taxon>
        <taxon>Lachnospiraceae</taxon>
        <taxon>Dorea</taxon>
    </lineage>
</organism>
<protein>
    <submittedName>
        <fullName evidence="1">MarR family transcriptional regulator</fullName>
    </submittedName>
</protein>
<dbReference type="SUPFAM" id="SSF56112">
    <property type="entry name" value="Protein kinase-like (PK-like)"/>
    <property type="match status" value="1"/>
</dbReference>
<evidence type="ECO:0000313" key="1">
    <source>
        <dbReference type="EMBL" id="RGW51120.1"/>
    </source>
</evidence>